<dbReference type="GO" id="GO:0044281">
    <property type="term" value="P:small molecule metabolic process"/>
    <property type="evidence" value="ECO:0007669"/>
    <property type="project" value="UniProtKB-ARBA"/>
</dbReference>
<dbReference type="Proteomes" id="UP000176288">
    <property type="component" value="Chromosome"/>
</dbReference>
<keyword evidence="8" id="KW-1185">Reference proteome</keyword>
<name>A0A1D9MKJ6_9ACTO</name>
<evidence type="ECO:0000256" key="3">
    <source>
        <dbReference type="ARBA" id="ARBA00023270"/>
    </source>
</evidence>
<dbReference type="EMBL" id="CP017812">
    <property type="protein sequence ID" value="AOZ72748.1"/>
    <property type="molecule type" value="Genomic_DNA"/>
</dbReference>
<evidence type="ECO:0000256" key="1">
    <source>
        <dbReference type="ARBA" id="ARBA00007592"/>
    </source>
</evidence>
<dbReference type="KEGG" id="avu:BK816_05110"/>
<evidence type="ECO:0000256" key="4">
    <source>
        <dbReference type="PIRNR" id="PIRNR001365"/>
    </source>
</evidence>
<dbReference type="STRING" id="1912795.BK816_05110"/>
<reference evidence="7 8" key="1">
    <citation type="submission" date="2016-10" db="EMBL/GenBank/DDBJ databases">
        <title>Actinomyces aegypiusis sp. nov., isolated from the Aegypius monachus in Qinghai Tibet Plateau China.</title>
        <authorList>
            <person name="Wang Y."/>
        </authorList>
    </citation>
    <scope>NUCLEOTIDE SEQUENCE [LARGE SCALE GENOMIC DNA]</scope>
    <source>
        <strain evidence="7 8">VUL4_3</strain>
    </source>
</reference>
<dbReference type="Gene3D" id="3.20.20.70">
    <property type="entry name" value="Aldolase class I"/>
    <property type="match status" value="1"/>
</dbReference>
<feature type="active site" description="Proton donor/acceptor" evidence="5">
    <location>
        <position position="136"/>
    </location>
</feature>
<feature type="binding site" evidence="6">
    <location>
        <position position="209"/>
    </location>
    <ligand>
        <name>pyruvate</name>
        <dbReference type="ChEBI" id="CHEBI:15361"/>
    </ligand>
</feature>
<sequence>MTEKLTGIIPPVLTPLNADGSVDEAALTKLVNYLIDSGVDGLFVLGSSGEVVYLTDEQREQVLRVTTEVAAGRVPILAGVIDMTTNRVLEQIKRAEKYPIDAIVVTAPFYIRTAMDEVETHFRTIAAATKLPVWAYDIPVCVGTKLPAAFLVRMGVEGVLAGVKDSSGDDVGFRRLVLANKAAGSPLQCFTGHEVVVDCMALLGADGAVPGLGNVDPAGYVRLWKAAKAGDWDKAREEQDRLANLFEMVFQASTLGGGAAGVGSFKTSLAAMGVFSHNRMSTPATRIEGDAADRIVSLVKEAGLL</sequence>
<dbReference type="AlphaFoldDB" id="A0A1D9MKJ6"/>
<dbReference type="OrthoDB" id="3175637at2"/>
<dbReference type="InterPro" id="IPR013785">
    <property type="entry name" value="Aldolase_TIM"/>
</dbReference>
<dbReference type="CDD" id="cd00408">
    <property type="entry name" value="DHDPS-like"/>
    <property type="match status" value="1"/>
</dbReference>
<keyword evidence="3" id="KW-0704">Schiff base</keyword>
<evidence type="ECO:0000256" key="2">
    <source>
        <dbReference type="ARBA" id="ARBA00023239"/>
    </source>
</evidence>
<evidence type="ECO:0000313" key="8">
    <source>
        <dbReference type="Proteomes" id="UP000176288"/>
    </source>
</evidence>
<evidence type="ECO:0000313" key="7">
    <source>
        <dbReference type="EMBL" id="AOZ72748.1"/>
    </source>
</evidence>
<proteinExistence type="inferred from homology"/>
<organism evidence="7 8">
    <name type="scientific">Boudabousia tangfeifanii</name>
    <dbReference type="NCBI Taxonomy" id="1912795"/>
    <lineage>
        <taxon>Bacteria</taxon>
        <taxon>Bacillati</taxon>
        <taxon>Actinomycetota</taxon>
        <taxon>Actinomycetes</taxon>
        <taxon>Actinomycetales</taxon>
        <taxon>Actinomycetaceae</taxon>
        <taxon>Boudabousia</taxon>
    </lineage>
</organism>
<dbReference type="InterPro" id="IPR002220">
    <property type="entry name" value="DapA-like"/>
</dbReference>
<gene>
    <name evidence="7" type="ORF">BK816_05110</name>
</gene>
<feature type="active site" description="Schiff-base intermediate with substrate" evidence="5">
    <location>
        <position position="164"/>
    </location>
</feature>
<dbReference type="GO" id="GO:0008840">
    <property type="term" value="F:4-hydroxy-tetrahydrodipicolinate synthase activity"/>
    <property type="evidence" value="ECO:0007669"/>
    <property type="project" value="TreeGrafter"/>
</dbReference>
<dbReference type="PANTHER" id="PTHR12128:SF66">
    <property type="entry name" value="4-HYDROXY-2-OXOGLUTARATE ALDOLASE, MITOCHONDRIAL"/>
    <property type="match status" value="1"/>
</dbReference>
<dbReference type="PIRSF" id="PIRSF001365">
    <property type="entry name" value="DHDPS"/>
    <property type="match status" value="1"/>
</dbReference>
<evidence type="ECO:0000256" key="6">
    <source>
        <dbReference type="PIRSR" id="PIRSR001365-2"/>
    </source>
</evidence>
<evidence type="ECO:0000256" key="5">
    <source>
        <dbReference type="PIRSR" id="PIRSR001365-1"/>
    </source>
</evidence>
<dbReference type="Pfam" id="PF00701">
    <property type="entry name" value="DHDPS"/>
    <property type="match status" value="1"/>
</dbReference>
<dbReference type="RefSeq" id="WP_071164214.1">
    <property type="nucleotide sequence ID" value="NZ_CP017812.1"/>
</dbReference>
<dbReference type="PANTHER" id="PTHR12128">
    <property type="entry name" value="DIHYDRODIPICOLINATE SYNTHASE"/>
    <property type="match status" value="1"/>
</dbReference>
<dbReference type="PROSITE" id="PS00666">
    <property type="entry name" value="DHDPS_2"/>
    <property type="match status" value="1"/>
</dbReference>
<dbReference type="SUPFAM" id="SSF51569">
    <property type="entry name" value="Aldolase"/>
    <property type="match status" value="1"/>
</dbReference>
<dbReference type="PRINTS" id="PR00146">
    <property type="entry name" value="DHPICSNTHASE"/>
</dbReference>
<keyword evidence="2 4" id="KW-0456">Lyase</keyword>
<dbReference type="SMART" id="SM01130">
    <property type="entry name" value="DHDPS"/>
    <property type="match status" value="1"/>
</dbReference>
<accession>A0A1D9MKJ6</accession>
<protein>
    <submittedName>
        <fullName evidence="7">Dihydrodipicolinate synthase family protein</fullName>
    </submittedName>
</protein>
<dbReference type="InterPro" id="IPR020625">
    <property type="entry name" value="Schiff_base-form_aldolases_AS"/>
</dbReference>
<comment type="similarity">
    <text evidence="1 4">Belongs to the DapA family.</text>
</comment>